<reference evidence="2 3" key="1">
    <citation type="submission" date="2024-05" db="EMBL/GenBank/DDBJ databases">
        <authorList>
            <person name="Liu Q."/>
            <person name="Xin Y.-H."/>
        </authorList>
    </citation>
    <scope>NUCLEOTIDE SEQUENCE [LARGE SCALE GENOMIC DNA]</scope>
    <source>
        <strain evidence="2 3">CGMCC 1.10181</strain>
    </source>
</reference>
<dbReference type="EMBL" id="JBDIME010000003">
    <property type="protein sequence ID" value="MEN2789057.1"/>
    <property type="molecule type" value="Genomic_DNA"/>
</dbReference>
<protein>
    <submittedName>
        <fullName evidence="2">Uncharacterized protein</fullName>
    </submittedName>
</protein>
<keyword evidence="3" id="KW-1185">Reference proteome</keyword>
<feature type="region of interest" description="Disordered" evidence="1">
    <location>
        <begin position="56"/>
        <end position="79"/>
    </location>
</feature>
<evidence type="ECO:0000256" key="1">
    <source>
        <dbReference type="SAM" id="MobiDB-lite"/>
    </source>
</evidence>
<sequence>MPLSTEREQAPTDAERRLEILDLIASLERSLAAADHLGLSTVGIRLDQALLALKRELPAEPGHVRGPTSLNESRKGYQA</sequence>
<organism evidence="2 3">
    <name type="scientific">Sphingomonas oligophenolica</name>
    <dbReference type="NCBI Taxonomy" id="301154"/>
    <lineage>
        <taxon>Bacteria</taxon>
        <taxon>Pseudomonadati</taxon>
        <taxon>Pseudomonadota</taxon>
        <taxon>Alphaproteobacteria</taxon>
        <taxon>Sphingomonadales</taxon>
        <taxon>Sphingomonadaceae</taxon>
        <taxon>Sphingomonas</taxon>
    </lineage>
</organism>
<evidence type="ECO:0000313" key="2">
    <source>
        <dbReference type="EMBL" id="MEN2789057.1"/>
    </source>
</evidence>
<gene>
    <name evidence="2" type="ORF">ABC974_05420</name>
</gene>
<name>A0ABU9XZW1_9SPHN</name>
<dbReference type="RefSeq" id="WP_343891715.1">
    <property type="nucleotide sequence ID" value="NZ_BAAAEH010000047.1"/>
</dbReference>
<dbReference type="Proteomes" id="UP001419910">
    <property type="component" value="Unassembled WGS sequence"/>
</dbReference>
<accession>A0ABU9XZW1</accession>
<evidence type="ECO:0000313" key="3">
    <source>
        <dbReference type="Proteomes" id="UP001419910"/>
    </source>
</evidence>
<proteinExistence type="predicted"/>
<comment type="caution">
    <text evidence="2">The sequence shown here is derived from an EMBL/GenBank/DDBJ whole genome shotgun (WGS) entry which is preliminary data.</text>
</comment>